<keyword evidence="4" id="KW-0238">DNA-binding</keyword>
<protein>
    <submittedName>
        <fullName evidence="9">Protein recA</fullName>
    </submittedName>
</protein>
<dbReference type="GO" id="GO:0005524">
    <property type="term" value="F:ATP binding"/>
    <property type="evidence" value="ECO:0007669"/>
    <property type="project" value="UniProtKB-KW"/>
</dbReference>
<dbReference type="InterPro" id="IPR023400">
    <property type="entry name" value="RecA_C_sf"/>
</dbReference>
<dbReference type="InterPro" id="IPR049428">
    <property type="entry name" value="RecA-like_N"/>
</dbReference>
<dbReference type="Gene3D" id="3.40.50.300">
    <property type="entry name" value="P-loop containing nucleotide triphosphate hydrolases"/>
    <property type="match status" value="1"/>
</dbReference>
<comment type="similarity">
    <text evidence="1">Belongs to the RecA family.</text>
</comment>
<dbReference type="Gene3D" id="3.30.250.10">
    <property type="entry name" value="RecA protein, C-terminal domain"/>
    <property type="match status" value="1"/>
</dbReference>
<evidence type="ECO:0000256" key="6">
    <source>
        <dbReference type="SAM" id="MobiDB-lite"/>
    </source>
</evidence>
<sequence>MPKKISLKTKGSVGVSRNQTTTKTTPKTQSKSITPAQKKLLDELSKKFGENTVTLGVPEKRLVIQRIRTGSLSLDIDLGGGIPCGRYTEIAGPLSSTKTTTSLHILRNAQRMGKVCVLVDAEGTTDPEYLERLGIDPNMLYYSRPDSLEEAAQLLLDLQKSGLVQVGLLDSIAALGANKENESEMQDTTQLGVTQKLWGEFFRKYQMNNNRLERMGNEAFTLIGLNQLREKIGVMHGDPEYSPGGRAKGFTASVELRFRTGDWIYEGKGQDKKPVGQVVKYKITKNKTYARMRSGEFDFYFEENEAGVPKSYVDNQKEIVVLGYKYNVIERSGGWFKYNGEKYQGLDSIISALKEQPHLLEEIREKIYKVAIVGNHYEA</sequence>
<dbReference type="GO" id="GO:0003697">
    <property type="term" value="F:single-stranded DNA binding"/>
    <property type="evidence" value="ECO:0007669"/>
    <property type="project" value="InterPro"/>
</dbReference>
<evidence type="ECO:0000256" key="1">
    <source>
        <dbReference type="ARBA" id="ARBA00009391"/>
    </source>
</evidence>
<evidence type="ECO:0000256" key="5">
    <source>
        <dbReference type="ARBA" id="ARBA00023172"/>
    </source>
</evidence>
<keyword evidence="3" id="KW-0067">ATP-binding</keyword>
<feature type="domain" description="RecA-like C-terminal" evidence="8">
    <location>
        <begin position="318"/>
        <end position="369"/>
    </location>
</feature>
<proteinExistence type="inferred from homology"/>
<dbReference type="PRINTS" id="PR00142">
    <property type="entry name" value="RECA"/>
</dbReference>
<dbReference type="GO" id="GO:0006310">
    <property type="term" value="P:DNA recombination"/>
    <property type="evidence" value="ECO:0007669"/>
    <property type="project" value="UniProtKB-KW"/>
</dbReference>
<dbReference type="Pfam" id="PF21096">
    <property type="entry name" value="RecA_C"/>
    <property type="match status" value="1"/>
</dbReference>
<evidence type="ECO:0000313" key="9">
    <source>
        <dbReference type="EMBL" id="DAE21446.1"/>
    </source>
</evidence>
<evidence type="ECO:0000259" key="7">
    <source>
        <dbReference type="Pfam" id="PF00154"/>
    </source>
</evidence>
<evidence type="ECO:0000256" key="2">
    <source>
        <dbReference type="ARBA" id="ARBA00022741"/>
    </source>
</evidence>
<dbReference type="SUPFAM" id="SSF54752">
    <property type="entry name" value="RecA protein, C-terminal domain"/>
    <property type="match status" value="1"/>
</dbReference>
<evidence type="ECO:0000259" key="8">
    <source>
        <dbReference type="Pfam" id="PF21096"/>
    </source>
</evidence>
<dbReference type="SUPFAM" id="SSF52540">
    <property type="entry name" value="P-loop containing nucleoside triphosphate hydrolases"/>
    <property type="match status" value="1"/>
</dbReference>
<feature type="compositionally biased region" description="Low complexity" evidence="6">
    <location>
        <begin position="19"/>
        <end position="34"/>
    </location>
</feature>
<evidence type="ECO:0000256" key="4">
    <source>
        <dbReference type="ARBA" id="ARBA00023125"/>
    </source>
</evidence>
<dbReference type="EMBL" id="BK015712">
    <property type="protein sequence ID" value="DAE21446.1"/>
    <property type="molecule type" value="Genomic_DNA"/>
</dbReference>
<dbReference type="Pfam" id="PF00154">
    <property type="entry name" value="RecA_N"/>
    <property type="match status" value="1"/>
</dbReference>
<reference evidence="9" key="1">
    <citation type="journal article" date="2021" name="Proc. Natl. Acad. Sci. U.S.A.">
        <title>A Catalog of Tens of Thousands of Viruses from Human Metagenomes Reveals Hidden Associations with Chronic Diseases.</title>
        <authorList>
            <person name="Tisza M.J."/>
            <person name="Buck C.B."/>
        </authorList>
    </citation>
    <scope>NUCLEOTIDE SEQUENCE</scope>
    <source>
        <strain evidence="9">CtgXL3</strain>
    </source>
</reference>
<organism evidence="9">
    <name type="scientific">Myoviridae sp. ctgXL3</name>
    <dbReference type="NCBI Taxonomy" id="2826681"/>
    <lineage>
        <taxon>Viruses</taxon>
        <taxon>Duplodnaviria</taxon>
        <taxon>Heunggongvirae</taxon>
        <taxon>Uroviricota</taxon>
        <taxon>Caudoviricetes</taxon>
    </lineage>
</organism>
<dbReference type="InterPro" id="IPR013765">
    <property type="entry name" value="DNA_recomb/repair_RecA"/>
</dbReference>
<dbReference type="InterPro" id="IPR049261">
    <property type="entry name" value="RecA-like_C"/>
</dbReference>
<dbReference type="GO" id="GO:0006281">
    <property type="term" value="P:DNA repair"/>
    <property type="evidence" value="ECO:0007669"/>
    <property type="project" value="InterPro"/>
</dbReference>
<feature type="domain" description="RecA-like N-terminal" evidence="7">
    <location>
        <begin position="39"/>
        <end position="303"/>
    </location>
</feature>
<evidence type="ECO:0000256" key="3">
    <source>
        <dbReference type="ARBA" id="ARBA00022840"/>
    </source>
</evidence>
<name>A0A8S5QQF3_9CAUD</name>
<dbReference type="PANTHER" id="PTHR45900">
    <property type="entry name" value="RECA"/>
    <property type="match status" value="1"/>
</dbReference>
<dbReference type="PANTHER" id="PTHR45900:SF1">
    <property type="entry name" value="MITOCHONDRIAL DNA REPAIR PROTEIN RECA HOMOLOG-RELATED"/>
    <property type="match status" value="1"/>
</dbReference>
<accession>A0A8S5QQF3</accession>
<keyword evidence="5" id="KW-0233">DNA recombination</keyword>
<dbReference type="InterPro" id="IPR027417">
    <property type="entry name" value="P-loop_NTPase"/>
</dbReference>
<keyword evidence="2" id="KW-0547">Nucleotide-binding</keyword>
<feature type="region of interest" description="Disordered" evidence="6">
    <location>
        <begin position="1"/>
        <end position="34"/>
    </location>
</feature>